<keyword evidence="2" id="KW-0808">Transferase</keyword>
<dbReference type="Proteomes" id="UP001174909">
    <property type="component" value="Unassembled WGS sequence"/>
</dbReference>
<evidence type="ECO:0000313" key="3">
    <source>
        <dbReference type="Proteomes" id="UP001174909"/>
    </source>
</evidence>
<keyword evidence="2" id="KW-0032">Aminotransferase</keyword>
<dbReference type="GO" id="GO:0097367">
    <property type="term" value="F:carbohydrate derivative binding"/>
    <property type="evidence" value="ECO:0007669"/>
    <property type="project" value="InterPro"/>
</dbReference>
<dbReference type="InterPro" id="IPR001347">
    <property type="entry name" value="SIS_dom"/>
</dbReference>
<dbReference type="FunFam" id="3.40.50.10490:FF:000002">
    <property type="entry name" value="Glutamine--fructose-6-phosphate aminotransferase [isomerizing]"/>
    <property type="match status" value="1"/>
</dbReference>
<dbReference type="Pfam" id="PF01380">
    <property type="entry name" value="SIS"/>
    <property type="match status" value="1"/>
</dbReference>
<accession>A0AA35STD7</accession>
<dbReference type="GO" id="GO:0046349">
    <property type="term" value="P:amino sugar biosynthetic process"/>
    <property type="evidence" value="ECO:0007669"/>
    <property type="project" value="UniProtKB-ARBA"/>
</dbReference>
<protein>
    <submittedName>
        <fullName evidence="2">Glutamine--fructose-6-phosphate aminotransferase [isomerizing]</fullName>
    </submittedName>
</protein>
<sequence length="169" mass="18339">MPDLLSELVSRQEPYIALAERYHRKSHFLYMGRGPNHPIALEGALKLKEIAYTHAEGCSAGEMKHGPIALVDEGMPVVAIAPQDGLRDKMINSIFEVKARGATVIAVATEGDEELAGIADHVLYIPPVSPLLTPVLSSVPLQLLAYHIAVKRGCEIDQPRNLAKSVTVE</sequence>
<gene>
    <name evidence="2" type="ORF">GBAR_LOCUS20094</name>
</gene>
<dbReference type="GO" id="GO:0004360">
    <property type="term" value="F:glutamine-fructose-6-phosphate transaminase (isomerizing) activity"/>
    <property type="evidence" value="ECO:0007669"/>
    <property type="project" value="UniProtKB-ARBA"/>
</dbReference>
<proteinExistence type="predicted"/>
<comment type="caution">
    <text evidence="2">The sequence shown here is derived from an EMBL/GenBank/DDBJ whole genome shotgun (WGS) entry which is preliminary data.</text>
</comment>
<dbReference type="InterPro" id="IPR046348">
    <property type="entry name" value="SIS_dom_sf"/>
</dbReference>
<dbReference type="SUPFAM" id="SSF53697">
    <property type="entry name" value="SIS domain"/>
    <property type="match status" value="1"/>
</dbReference>
<dbReference type="GO" id="GO:0005829">
    <property type="term" value="C:cytosol"/>
    <property type="evidence" value="ECO:0007669"/>
    <property type="project" value="TreeGrafter"/>
</dbReference>
<dbReference type="AlphaFoldDB" id="A0AA35STD7"/>
<dbReference type="CDD" id="cd05009">
    <property type="entry name" value="SIS_GlmS_GlmD_2"/>
    <property type="match status" value="1"/>
</dbReference>
<keyword evidence="3" id="KW-1185">Reference proteome</keyword>
<dbReference type="PANTHER" id="PTHR10937:SF0">
    <property type="entry name" value="GLUTAMINE--FRUCTOSE-6-PHOSPHATE TRANSAMINASE (ISOMERIZING)"/>
    <property type="match status" value="1"/>
</dbReference>
<evidence type="ECO:0000259" key="1">
    <source>
        <dbReference type="PROSITE" id="PS51464"/>
    </source>
</evidence>
<dbReference type="PANTHER" id="PTHR10937">
    <property type="entry name" value="GLUCOSAMINE--FRUCTOSE-6-PHOSPHATE AMINOTRANSFERASE, ISOMERIZING"/>
    <property type="match status" value="1"/>
</dbReference>
<organism evidence="2 3">
    <name type="scientific">Geodia barretti</name>
    <name type="common">Barrett's horny sponge</name>
    <dbReference type="NCBI Taxonomy" id="519541"/>
    <lineage>
        <taxon>Eukaryota</taxon>
        <taxon>Metazoa</taxon>
        <taxon>Porifera</taxon>
        <taxon>Demospongiae</taxon>
        <taxon>Heteroscleromorpha</taxon>
        <taxon>Tetractinellida</taxon>
        <taxon>Astrophorina</taxon>
        <taxon>Geodiidae</taxon>
        <taxon>Geodia</taxon>
    </lineage>
</organism>
<dbReference type="PROSITE" id="PS51464">
    <property type="entry name" value="SIS"/>
    <property type="match status" value="1"/>
</dbReference>
<name>A0AA35STD7_GEOBA</name>
<reference evidence="2" key="1">
    <citation type="submission" date="2023-03" db="EMBL/GenBank/DDBJ databases">
        <authorList>
            <person name="Steffen K."/>
            <person name="Cardenas P."/>
        </authorList>
    </citation>
    <scope>NUCLEOTIDE SEQUENCE</scope>
</reference>
<dbReference type="EMBL" id="CASHTH010002827">
    <property type="protein sequence ID" value="CAI8035820.1"/>
    <property type="molecule type" value="Genomic_DNA"/>
</dbReference>
<feature type="domain" description="SIS" evidence="1">
    <location>
        <begin position="18"/>
        <end position="159"/>
    </location>
</feature>
<dbReference type="GO" id="GO:0006487">
    <property type="term" value="P:protein N-linked glycosylation"/>
    <property type="evidence" value="ECO:0007669"/>
    <property type="project" value="TreeGrafter"/>
</dbReference>
<dbReference type="GO" id="GO:0006002">
    <property type="term" value="P:fructose 6-phosphate metabolic process"/>
    <property type="evidence" value="ECO:0007669"/>
    <property type="project" value="TreeGrafter"/>
</dbReference>
<dbReference type="InterPro" id="IPR035490">
    <property type="entry name" value="GlmS/FrlB_SIS"/>
</dbReference>
<dbReference type="GO" id="GO:0006047">
    <property type="term" value="P:UDP-N-acetylglucosamine metabolic process"/>
    <property type="evidence" value="ECO:0007669"/>
    <property type="project" value="TreeGrafter"/>
</dbReference>
<dbReference type="Gene3D" id="3.40.50.10490">
    <property type="entry name" value="Glucose-6-phosphate isomerase like protein, domain 1"/>
    <property type="match status" value="1"/>
</dbReference>
<evidence type="ECO:0000313" key="2">
    <source>
        <dbReference type="EMBL" id="CAI8035820.1"/>
    </source>
</evidence>